<comment type="caution">
    <text evidence="1">The sequence shown here is derived from an EMBL/GenBank/DDBJ whole genome shotgun (WGS) entry which is preliminary data.</text>
</comment>
<sequence length="104" mass="12061">MEDLCTVKYALGIQINQNKEYIFLIEDKFIQQILTEFSVDQVRPPMAPLPSNYKELKDLKDRENNMRSSPPFNFRRALRLLQYIVQCTRQHLSLAAVGTPFGVG</sequence>
<dbReference type="EMBL" id="AVOT02082120">
    <property type="protein sequence ID" value="MBW0568160.1"/>
    <property type="molecule type" value="Genomic_DNA"/>
</dbReference>
<gene>
    <name evidence="1" type="ORF">O181_107875</name>
</gene>
<accession>A0A9Q3PP33</accession>
<reference evidence="1" key="1">
    <citation type="submission" date="2021-03" db="EMBL/GenBank/DDBJ databases">
        <title>Draft genome sequence of rust myrtle Austropuccinia psidii MF-1, a brazilian biotype.</title>
        <authorList>
            <person name="Quecine M.C."/>
            <person name="Pachon D.M.R."/>
            <person name="Bonatelli M.L."/>
            <person name="Correr F.H."/>
            <person name="Franceschini L.M."/>
            <person name="Leite T.F."/>
            <person name="Margarido G.R.A."/>
            <person name="Almeida C.A."/>
            <person name="Ferrarezi J.A."/>
            <person name="Labate C.A."/>
        </authorList>
    </citation>
    <scope>NUCLEOTIDE SEQUENCE</scope>
    <source>
        <strain evidence="1">MF-1</strain>
    </source>
</reference>
<evidence type="ECO:0000313" key="2">
    <source>
        <dbReference type="Proteomes" id="UP000765509"/>
    </source>
</evidence>
<dbReference type="AlphaFoldDB" id="A0A9Q3PP33"/>
<keyword evidence="2" id="KW-1185">Reference proteome</keyword>
<proteinExistence type="predicted"/>
<name>A0A9Q3PP33_9BASI</name>
<evidence type="ECO:0000313" key="1">
    <source>
        <dbReference type="EMBL" id="MBW0568160.1"/>
    </source>
</evidence>
<dbReference type="Proteomes" id="UP000765509">
    <property type="component" value="Unassembled WGS sequence"/>
</dbReference>
<protein>
    <recommendedName>
        <fullName evidence="3">Reverse transcriptase Ty1/copia-type domain-containing protein</fullName>
    </recommendedName>
</protein>
<evidence type="ECO:0008006" key="3">
    <source>
        <dbReference type="Google" id="ProtNLM"/>
    </source>
</evidence>
<organism evidence="1 2">
    <name type="scientific">Austropuccinia psidii MF-1</name>
    <dbReference type="NCBI Taxonomy" id="1389203"/>
    <lineage>
        <taxon>Eukaryota</taxon>
        <taxon>Fungi</taxon>
        <taxon>Dikarya</taxon>
        <taxon>Basidiomycota</taxon>
        <taxon>Pucciniomycotina</taxon>
        <taxon>Pucciniomycetes</taxon>
        <taxon>Pucciniales</taxon>
        <taxon>Sphaerophragmiaceae</taxon>
        <taxon>Austropuccinia</taxon>
    </lineage>
</organism>